<feature type="domain" description="Peptidase M13 N-terminal" evidence="10">
    <location>
        <begin position="67"/>
        <end position="445"/>
    </location>
</feature>
<comment type="cofactor">
    <cofactor evidence="1">
        <name>Zn(2+)</name>
        <dbReference type="ChEBI" id="CHEBI:29105"/>
    </cofactor>
</comment>
<dbReference type="PROSITE" id="PS51257">
    <property type="entry name" value="PROKAR_LIPOPROTEIN"/>
    <property type="match status" value="1"/>
</dbReference>
<dbReference type="EMBL" id="PJAI02000026">
    <property type="protein sequence ID" value="TYK64422.1"/>
    <property type="molecule type" value="Genomic_DNA"/>
</dbReference>
<dbReference type="InterPro" id="IPR018497">
    <property type="entry name" value="Peptidase_M13_C"/>
</dbReference>
<dbReference type="PANTHER" id="PTHR11733:SF167">
    <property type="entry name" value="FI17812P1-RELATED"/>
    <property type="match status" value="1"/>
</dbReference>
<dbReference type="CDD" id="cd08662">
    <property type="entry name" value="M13"/>
    <property type="match status" value="1"/>
</dbReference>
<keyword evidence="5" id="KW-0378">Hydrolase</keyword>
<protein>
    <submittedName>
        <fullName evidence="11">M13 family peptidase</fullName>
    </submittedName>
</protein>
<dbReference type="Gene3D" id="1.10.1380.10">
    <property type="entry name" value="Neutral endopeptidase , domain2"/>
    <property type="match status" value="1"/>
</dbReference>
<reference evidence="11 12" key="1">
    <citation type="submission" date="2019-08" db="EMBL/GenBank/DDBJ databases">
        <title>Microbe sample from Colwellia echini.</title>
        <authorList>
            <person name="Christiansen L."/>
            <person name="Pathiraja D."/>
            <person name="Schultz-Johansen M."/>
            <person name="Choi I.-G."/>
            <person name="Stougaard P."/>
        </authorList>
    </citation>
    <scope>NUCLEOTIDE SEQUENCE [LARGE SCALE GENOMIC DNA]</scope>
    <source>
        <strain evidence="11 12">A3</strain>
    </source>
</reference>
<keyword evidence="6" id="KW-0862">Zinc</keyword>
<proteinExistence type="inferred from homology"/>
<dbReference type="PRINTS" id="PR00786">
    <property type="entry name" value="NEPRILYSIN"/>
</dbReference>
<dbReference type="Proteomes" id="UP000815846">
    <property type="component" value="Unassembled WGS sequence"/>
</dbReference>
<sequence>MKATITSAVCSSLLLITACTPQAENSSPKKTALEQTASEQTAEQGTPVKTALVSGIEMANMDTNSRPQDNFYQYINGNWLDNTQIPDDKTAIGSFYDLRDQADEDVNVIIEELAATKNLTQGSDEQKVADIYRSFMDNDKRNSLGIKPIQPIFEAINNINDKTALAAFFGQYQAIGVGNPLGFYISVDAKKSDGYAAHIWQSGLGLPDKDYYFNDTERFTELRAGYVAHIENMFKLAGLPNGKAAAKTIMDIETKLAQYHWTKVQSRDSEKRYNKYAVTDLNQLTDEFDWSAYLNAQGASSIKDIVINQPDFIEGFGDIFAQTSLADWKTYLQFHSLSNFASYLTTEIDNENFDFYSKQLSGRNEQRPQWKRGVSVVNSNLGEVIGKVYVKKHFAPEAKQRMSELVENLRTAYGTSINELEWMSADTKKEAQVKLAAFTPKIGYPDRWEDYSELTISADDLVGNIIRSSRLSHEKSLEKLSEPTRKWEWHMTPQTVNAYYSPTANEIVFPAAILQPPFFNMAADDAVNYGAIGAVIGHEMGHGFDDQGSKYDGEGNLRNWWTEQDLAEFANRTKALVEQYNEYHVFDDLAINGELTLGENIGDLSGVTIAYKAYQDSLNGKEAPIIDGLTGDQRFFMGYAQVWRTKMVEKSLRNRVATDSHSPAEFRALGTLSNMNEFYEAFDVKEGDAMYIAPEKRVKIW</sequence>
<comment type="caution">
    <text evidence="11">The sequence shown here is derived from an EMBL/GenBank/DDBJ whole genome shotgun (WGS) entry which is preliminary data.</text>
</comment>
<evidence type="ECO:0000256" key="8">
    <source>
        <dbReference type="SAM" id="SignalP"/>
    </source>
</evidence>
<dbReference type="SUPFAM" id="SSF55486">
    <property type="entry name" value="Metalloproteases ('zincins'), catalytic domain"/>
    <property type="match status" value="1"/>
</dbReference>
<evidence type="ECO:0000256" key="1">
    <source>
        <dbReference type="ARBA" id="ARBA00001947"/>
    </source>
</evidence>
<keyword evidence="7" id="KW-0482">Metalloprotease</keyword>
<comment type="similarity">
    <text evidence="2">Belongs to the peptidase M13 family.</text>
</comment>
<evidence type="ECO:0000256" key="4">
    <source>
        <dbReference type="ARBA" id="ARBA00022723"/>
    </source>
</evidence>
<dbReference type="InterPro" id="IPR042089">
    <property type="entry name" value="Peptidase_M13_dom_2"/>
</dbReference>
<evidence type="ECO:0000256" key="2">
    <source>
        <dbReference type="ARBA" id="ARBA00007357"/>
    </source>
</evidence>
<evidence type="ECO:0000256" key="3">
    <source>
        <dbReference type="ARBA" id="ARBA00022670"/>
    </source>
</evidence>
<dbReference type="Pfam" id="PF05649">
    <property type="entry name" value="Peptidase_M13_N"/>
    <property type="match status" value="1"/>
</dbReference>
<accession>A0ABY3MTG7</accession>
<evidence type="ECO:0000256" key="7">
    <source>
        <dbReference type="ARBA" id="ARBA00023049"/>
    </source>
</evidence>
<keyword evidence="4" id="KW-0479">Metal-binding</keyword>
<dbReference type="Gene3D" id="3.40.390.10">
    <property type="entry name" value="Collagenase (Catalytic Domain)"/>
    <property type="match status" value="1"/>
</dbReference>
<dbReference type="Pfam" id="PF01431">
    <property type="entry name" value="Peptidase_M13"/>
    <property type="match status" value="1"/>
</dbReference>
<keyword evidence="8" id="KW-0732">Signal</keyword>
<feature type="chain" id="PRO_5046642783" evidence="8">
    <location>
        <begin position="24"/>
        <end position="701"/>
    </location>
</feature>
<keyword evidence="3" id="KW-0645">Protease</keyword>
<evidence type="ECO:0000313" key="11">
    <source>
        <dbReference type="EMBL" id="TYK64422.1"/>
    </source>
</evidence>
<dbReference type="RefSeq" id="WP_101342958.1">
    <property type="nucleotide sequence ID" value="NZ_PJAI02000026.1"/>
</dbReference>
<dbReference type="InterPro" id="IPR024079">
    <property type="entry name" value="MetalloPept_cat_dom_sf"/>
</dbReference>
<evidence type="ECO:0000259" key="10">
    <source>
        <dbReference type="Pfam" id="PF05649"/>
    </source>
</evidence>
<evidence type="ECO:0000256" key="6">
    <source>
        <dbReference type="ARBA" id="ARBA00022833"/>
    </source>
</evidence>
<keyword evidence="12" id="KW-1185">Reference proteome</keyword>
<evidence type="ECO:0000259" key="9">
    <source>
        <dbReference type="Pfam" id="PF01431"/>
    </source>
</evidence>
<dbReference type="InterPro" id="IPR008753">
    <property type="entry name" value="Peptidase_M13_N"/>
</dbReference>
<dbReference type="PANTHER" id="PTHR11733">
    <property type="entry name" value="ZINC METALLOPROTEASE FAMILY M13 NEPRILYSIN-RELATED"/>
    <property type="match status" value="1"/>
</dbReference>
<name>A0ABY3MTG7_9GAMM</name>
<feature type="signal peptide" evidence="8">
    <location>
        <begin position="1"/>
        <end position="23"/>
    </location>
</feature>
<evidence type="ECO:0000256" key="5">
    <source>
        <dbReference type="ARBA" id="ARBA00022801"/>
    </source>
</evidence>
<gene>
    <name evidence="11" type="ORF">CWS31_015750</name>
</gene>
<feature type="domain" description="Peptidase M13 C-terminal" evidence="9">
    <location>
        <begin position="497"/>
        <end position="698"/>
    </location>
</feature>
<organism evidence="11 12">
    <name type="scientific">Colwellia echini</name>
    <dbReference type="NCBI Taxonomy" id="1982103"/>
    <lineage>
        <taxon>Bacteria</taxon>
        <taxon>Pseudomonadati</taxon>
        <taxon>Pseudomonadota</taxon>
        <taxon>Gammaproteobacteria</taxon>
        <taxon>Alteromonadales</taxon>
        <taxon>Colwelliaceae</taxon>
        <taxon>Colwellia</taxon>
    </lineage>
</organism>
<dbReference type="InterPro" id="IPR000718">
    <property type="entry name" value="Peptidase_M13"/>
</dbReference>
<dbReference type="PROSITE" id="PS51885">
    <property type="entry name" value="NEPRILYSIN"/>
    <property type="match status" value="1"/>
</dbReference>
<evidence type="ECO:0000313" key="12">
    <source>
        <dbReference type="Proteomes" id="UP000815846"/>
    </source>
</evidence>